<keyword evidence="10" id="KW-1185">Reference proteome</keyword>
<reference evidence="9 10" key="1">
    <citation type="submission" date="2017-06" db="EMBL/GenBank/DDBJ databases">
        <title>Complete genome of Francisella halioticida.</title>
        <authorList>
            <person name="Sjodin A."/>
        </authorList>
    </citation>
    <scope>NUCLEOTIDE SEQUENCE [LARGE SCALE GENOMIC DNA]</scope>
    <source>
        <strain evidence="9 10">DSM 23729</strain>
    </source>
</reference>
<evidence type="ECO:0000256" key="1">
    <source>
        <dbReference type="ARBA" id="ARBA00022485"/>
    </source>
</evidence>
<evidence type="ECO:0000256" key="2">
    <source>
        <dbReference type="ARBA" id="ARBA00022723"/>
    </source>
</evidence>
<dbReference type="Pfam" id="PF14691">
    <property type="entry name" value="Fer4_20"/>
    <property type="match status" value="1"/>
</dbReference>
<dbReference type="InterPro" id="IPR023753">
    <property type="entry name" value="FAD/NAD-binding_dom"/>
</dbReference>
<accession>A0ABN5B0R9</accession>
<dbReference type="InterPro" id="IPR009051">
    <property type="entry name" value="Helical_ferredxn"/>
</dbReference>
<keyword evidence="2" id="KW-0479">Metal-binding</keyword>
<protein>
    <submittedName>
        <fullName evidence="9">Dihydropyrimidine dehydrogenase</fullName>
    </submittedName>
</protein>
<gene>
    <name evidence="9" type="ORF">CDV26_07095</name>
</gene>
<dbReference type="InterPro" id="IPR006006">
    <property type="entry name" value="GltD-like"/>
</dbReference>
<organism evidence="9 10">
    <name type="scientific">Francisella halioticida</name>
    <dbReference type="NCBI Taxonomy" id="549298"/>
    <lineage>
        <taxon>Bacteria</taxon>
        <taxon>Pseudomonadati</taxon>
        <taxon>Pseudomonadota</taxon>
        <taxon>Gammaproteobacteria</taxon>
        <taxon>Thiotrichales</taxon>
        <taxon>Francisellaceae</taxon>
        <taxon>Francisella</taxon>
    </lineage>
</organism>
<evidence type="ECO:0000259" key="8">
    <source>
        <dbReference type="Pfam" id="PF14691"/>
    </source>
</evidence>
<name>A0ABN5B0R9_9GAMM</name>
<dbReference type="InterPro" id="IPR036188">
    <property type="entry name" value="FAD/NAD-bd_sf"/>
</dbReference>
<evidence type="ECO:0000256" key="3">
    <source>
        <dbReference type="ARBA" id="ARBA00023002"/>
    </source>
</evidence>
<dbReference type="InterPro" id="IPR028261">
    <property type="entry name" value="DPD_II"/>
</dbReference>
<keyword evidence="5" id="KW-0411">Iron-sulfur</keyword>
<evidence type="ECO:0000313" key="9">
    <source>
        <dbReference type="EMBL" id="ASG68187.1"/>
    </source>
</evidence>
<feature type="domain" description="FAD/NAD(P)-binding" evidence="7">
    <location>
        <begin position="146"/>
        <end position="452"/>
    </location>
</feature>
<dbReference type="PRINTS" id="PR00419">
    <property type="entry name" value="ADXRDTASE"/>
</dbReference>
<dbReference type="SUPFAM" id="SSF46548">
    <property type="entry name" value="alpha-helical ferredoxin"/>
    <property type="match status" value="1"/>
</dbReference>
<keyword evidence="3" id="KW-0560">Oxidoreductase</keyword>
<evidence type="ECO:0000256" key="6">
    <source>
        <dbReference type="SAM" id="MobiDB-lite"/>
    </source>
</evidence>
<proteinExistence type="predicted"/>
<dbReference type="Gene3D" id="1.10.1060.10">
    <property type="entry name" value="Alpha-helical ferredoxin"/>
    <property type="match status" value="1"/>
</dbReference>
<evidence type="ECO:0000256" key="4">
    <source>
        <dbReference type="ARBA" id="ARBA00023004"/>
    </source>
</evidence>
<evidence type="ECO:0000313" key="10">
    <source>
        <dbReference type="Proteomes" id="UP000249910"/>
    </source>
</evidence>
<evidence type="ECO:0000256" key="5">
    <source>
        <dbReference type="ARBA" id="ARBA00023014"/>
    </source>
</evidence>
<sequence length="477" mass="53166">MLKFTHINQEWPRKRKSTERKKDSNEIYKEFVIKKAQEQASRCSQCGVPFCQVNCPLGNNIPDWLKLAAEDRLEEAYQLSQATNNFPEICGRVCPQDRLCEGNCVIQQSGHGTVTIGSIEKFITETAWSKNWVKPIKVSKERSQSVGIIGAGPSGLVCAEELRKHGFQVTIYDRYNRSGELLVYGIPNFKLEKEVVGRRIKLLENSGVTFINNTNIGTDIGFDELRNKHDAVLIATGVYKTKDIDIGGNNLEGIIPALNFLINSNKINLGDDKFSNKSMHNAKNKDVVVIGGGDTAMDCLRTAIRQEAKSVKCIYRRDRLNMPGSSTEVINAMEEGVEFIWLSNPKEFLGDKNVNGLIIERMELGQPDKDGRRSPIAIKNSKAILKTDMVIKALGFDPEDIPKLFDQDRLQVTSKGTIKIDTKTMQSSIPGVFAAGDIVRGSSLVVWAIKDGRDAAISILNYLESLENKAYSCETKK</sequence>
<dbReference type="NCBIfam" id="TIGR01318">
    <property type="entry name" value="gltD_gamma_fam"/>
    <property type="match status" value="1"/>
</dbReference>
<dbReference type="Proteomes" id="UP000249910">
    <property type="component" value="Chromosome"/>
</dbReference>
<keyword evidence="4" id="KW-0408">Iron</keyword>
<dbReference type="Gene3D" id="3.50.50.60">
    <property type="entry name" value="FAD/NAD(P)-binding domain"/>
    <property type="match status" value="3"/>
</dbReference>
<evidence type="ECO:0000259" key="7">
    <source>
        <dbReference type="Pfam" id="PF07992"/>
    </source>
</evidence>
<dbReference type="PANTHER" id="PTHR42783:SF3">
    <property type="entry name" value="GLUTAMATE SYNTHASE [NADPH] SMALL CHAIN-RELATED"/>
    <property type="match status" value="1"/>
</dbReference>
<dbReference type="EMBL" id="CP022132">
    <property type="protein sequence ID" value="ASG68187.1"/>
    <property type="molecule type" value="Genomic_DNA"/>
</dbReference>
<keyword evidence="1" id="KW-0004">4Fe-4S</keyword>
<feature type="region of interest" description="Disordered" evidence="6">
    <location>
        <begin position="1"/>
        <end position="22"/>
    </location>
</feature>
<dbReference type="Pfam" id="PF07992">
    <property type="entry name" value="Pyr_redox_2"/>
    <property type="match status" value="1"/>
</dbReference>
<dbReference type="SUPFAM" id="SSF51971">
    <property type="entry name" value="Nucleotide-binding domain"/>
    <property type="match status" value="2"/>
</dbReference>
<dbReference type="PANTHER" id="PTHR42783">
    <property type="entry name" value="GLUTAMATE SYNTHASE [NADPH] SMALL CHAIN"/>
    <property type="match status" value="1"/>
</dbReference>
<dbReference type="RefSeq" id="WP_088772686.1">
    <property type="nucleotide sequence ID" value="NZ_CP022132.1"/>
</dbReference>
<feature type="domain" description="Dihydroprymidine dehydrogenase" evidence="8">
    <location>
        <begin position="20"/>
        <end position="131"/>
    </location>
</feature>